<gene>
    <name evidence="1" type="ORF">SNE34_05160</name>
</gene>
<organism evidence="1 2">
    <name type="scientific">Novilysobacter erysipheiresistens</name>
    <dbReference type="NCBI Taxonomy" id="1749332"/>
    <lineage>
        <taxon>Bacteria</taxon>
        <taxon>Pseudomonadati</taxon>
        <taxon>Pseudomonadota</taxon>
        <taxon>Gammaproteobacteria</taxon>
        <taxon>Lysobacterales</taxon>
        <taxon>Lysobacteraceae</taxon>
        <taxon>Novilysobacter</taxon>
    </lineage>
</organism>
<name>A0ABU7YWR7_9GAMM</name>
<dbReference type="Proteomes" id="UP001355056">
    <property type="component" value="Unassembled WGS sequence"/>
</dbReference>
<comment type="caution">
    <text evidence="1">The sequence shown here is derived from an EMBL/GenBank/DDBJ whole genome shotgun (WGS) entry which is preliminary data.</text>
</comment>
<sequence length="133" mass="13893">MKMLATRWSVPGLSAAGARIAGLALVLAVLAPLAQAQQKDVTPRRGIDPWDRAKVSQVQAKRWIAGATSQTPQDTTVIDSGPGGGKTCITNVGTTAQTPTTVGSFTPRYGPSPRGQQQERVVVVNGSVINVCK</sequence>
<protein>
    <recommendedName>
        <fullName evidence="3">Secreted protein</fullName>
    </recommendedName>
</protein>
<proteinExistence type="predicted"/>
<evidence type="ECO:0000313" key="2">
    <source>
        <dbReference type="Proteomes" id="UP001355056"/>
    </source>
</evidence>
<dbReference type="EMBL" id="JAXGFP010000002">
    <property type="protein sequence ID" value="MEG3183393.1"/>
    <property type="molecule type" value="Genomic_DNA"/>
</dbReference>
<accession>A0ABU7YWR7</accession>
<keyword evidence="2" id="KW-1185">Reference proteome</keyword>
<reference evidence="1 2" key="1">
    <citation type="journal article" date="2016" name="Int. J. Syst. Evol. Microbiol.">
        <title>Lysobacter erysipheiresistens sp. nov., an antagonist of powdery mildew, isolated from tobacco-cultivated soil.</title>
        <authorList>
            <person name="Xie B."/>
            <person name="Li T."/>
            <person name="Lin X."/>
            <person name="Wang C.J."/>
            <person name="Chen Y.J."/>
            <person name="Liu W.J."/>
            <person name="Zhao Z.W."/>
        </authorList>
    </citation>
    <scope>NUCLEOTIDE SEQUENCE [LARGE SCALE GENOMIC DNA]</scope>
    <source>
        <strain evidence="1 2">RS-LYSO-3</strain>
    </source>
</reference>
<dbReference type="RefSeq" id="WP_332615320.1">
    <property type="nucleotide sequence ID" value="NZ_JAXGFP010000002.1"/>
</dbReference>
<evidence type="ECO:0008006" key="3">
    <source>
        <dbReference type="Google" id="ProtNLM"/>
    </source>
</evidence>
<evidence type="ECO:0000313" key="1">
    <source>
        <dbReference type="EMBL" id="MEG3183393.1"/>
    </source>
</evidence>